<keyword evidence="7" id="KW-1185">Reference proteome</keyword>
<dbReference type="Gene3D" id="3.30.450.90">
    <property type="match status" value="1"/>
</dbReference>
<dbReference type="GO" id="GO:0005886">
    <property type="term" value="C:plasma membrane"/>
    <property type="evidence" value="ECO:0007669"/>
    <property type="project" value="TreeGrafter"/>
</dbReference>
<sequence length="615" mass="68686">MNDEGEAKGKELMESPSGKISEVVSPEIVQRPLRKSSSARMDRERRLLALLETRGVLSRDEAEAALEAIQAEGVDLEALLLDTHHVAKSDFGAVLSEYYSCPFLAYDERAVLEVALLKNLRIEYLRKSAWVPIKRQGTVVEILRTDPQDLDKDPDIRRAFPRLTIRVVVGLRRDLEKWLLLATEQSARGAIADILGELVHEVWSETDGTAQQITEHDSAIVRLANQLIAEADRLGASDIHIEPYSTGRDTVVRFRVDGICFPYMKIPSGYRRAVVSRIKIMANLDIAERRKPQDGKIRYRLAKDRDLELRVATLPTAGENEDVTLRLLTAKTPMPLEAMEFMPGVLQCVKELAECPQGILLCVGPTGSGKTTTLHALLKQVNTDARKIVTAEDPIELTQEGLRQVQVHPKIGFTFAAAMRAFLRADPDVIMIGEMRDKETADIAIEASLTGHLVMSTLHTNSAVETVTRLLDMGCDAFNFADAMLGVLAQRLCKRLCVHCKEPYHPDRQEFSDLVQAYGVADWDRVGVTHSPELYLYRARGCERCNQSGFKGRMALHELLVGSDEVKRCIQSRARTAEMATVARREGMVTLLQHGIQKIFEGATTYRQVRAVAVK</sequence>
<dbReference type="Proteomes" id="UP000248168">
    <property type="component" value="Unassembled WGS sequence"/>
</dbReference>
<keyword evidence="3" id="KW-0067">ATP-binding</keyword>
<protein>
    <submittedName>
        <fullName evidence="6">Putative Type IV pilus assembly protein PilB</fullName>
    </submittedName>
</protein>
<comment type="similarity">
    <text evidence="1">Belongs to the GSP E family.</text>
</comment>
<feature type="domain" description="Bacterial type II secretion system protein E" evidence="5">
    <location>
        <begin position="423"/>
        <end position="437"/>
    </location>
</feature>
<proteinExistence type="inferred from homology"/>
<dbReference type="SUPFAM" id="SSF52540">
    <property type="entry name" value="P-loop containing nucleoside triphosphate hydrolases"/>
    <property type="match status" value="1"/>
</dbReference>
<accession>A0A330L5C2</accession>
<evidence type="ECO:0000313" key="7">
    <source>
        <dbReference type="Proteomes" id="UP000248168"/>
    </source>
</evidence>
<organism evidence="6 7">
    <name type="scientific">Nitrospira lenta</name>
    <dbReference type="NCBI Taxonomy" id="1436998"/>
    <lineage>
        <taxon>Bacteria</taxon>
        <taxon>Pseudomonadati</taxon>
        <taxon>Nitrospirota</taxon>
        <taxon>Nitrospiria</taxon>
        <taxon>Nitrospirales</taxon>
        <taxon>Nitrospiraceae</taxon>
        <taxon>Nitrospira</taxon>
    </lineage>
</organism>
<dbReference type="CDD" id="cd01129">
    <property type="entry name" value="PulE-GspE-like"/>
    <property type="match status" value="1"/>
</dbReference>
<reference evidence="7" key="1">
    <citation type="submission" date="2018-04" db="EMBL/GenBank/DDBJ databases">
        <authorList>
            <person name="Lucker S."/>
            <person name="Sakoula D."/>
        </authorList>
    </citation>
    <scope>NUCLEOTIDE SEQUENCE [LARGE SCALE GENOMIC DNA]</scope>
</reference>
<evidence type="ECO:0000313" key="6">
    <source>
        <dbReference type="EMBL" id="SPP64887.1"/>
    </source>
</evidence>
<dbReference type="GO" id="GO:0016887">
    <property type="term" value="F:ATP hydrolysis activity"/>
    <property type="evidence" value="ECO:0007669"/>
    <property type="project" value="TreeGrafter"/>
</dbReference>
<dbReference type="InterPro" id="IPR037257">
    <property type="entry name" value="T2SS_E_N_sf"/>
</dbReference>
<dbReference type="RefSeq" id="WP_245924418.1">
    <property type="nucleotide sequence ID" value="NZ_OUNR01000012.1"/>
</dbReference>
<dbReference type="Pfam" id="PF05157">
    <property type="entry name" value="MshEN"/>
    <property type="match status" value="1"/>
</dbReference>
<dbReference type="InParanoid" id="A0A330L5C2"/>
<dbReference type="Gene3D" id="3.40.50.300">
    <property type="entry name" value="P-loop containing nucleotide triphosphate hydrolases"/>
    <property type="match status" value="1"/>
</dbReference>
<dbReference type="Pfam" id="PF00437">
    <property type="entry name" value="T2SSE"/>
    <property type="match status" value="1"/>
</dbReference>
<dbReference type="AlphaFoldDB" id="A0A330L5C2"/>
<gene>
    <name evidence="6" type="ORF">NITLEN_20527</name>
</gene>
<dbReference type="PROSITE" id="PS00662">
    <property type="entry name" value="T2SP_E"/>
    <property type="match status" value="1"/>
</dbReference>
<evidence type="ECO:0000259" key="5">
    <source>
        <dbReference type="PROSITE" id="PS00662"/>
    </source>
</evidence>
<dbReference type="GO" id="GO:0005524">
    <property type="term" value="F:ATP binding"/>
    <property type="evidence" value="ECO:0007669"/>
    <property type="project" value="UniProtKB-KW"/>
</dbReference>
<evidence type="ECO:0000256" key="4">
    <source>
        <dbReference type="SAM" id="MobiDB-lite"/>
    </source>
</evidence>
<dbReference type="PANTHER" id="PTHR30258:SF1">
    <property type="entry name" value="PROTEIN TRANSPORT PROTEIN HOFB HOMOLOG"/>
    <property type="match status" value="1"/>
</dbReference>
<dbReference type="SUPFAM" id="SSF160246">
    <property type="entry name" value="EspE N-terminal domain-like"/>
    <property type="match status" value="1"/>
</dbReference>
<dbReference type="InterPro" id="IPR001482">
    <property type="entry name" value="T2SS/T4SS_dom"/>
</dbReference>
<dbReference type="EMBL" id="OUNR01000012">
    <property type="protein sequence ID" value="SPP64887.1"/>
    <property type="molecule type" value="Genomic_DNA"/>
</dbReference>
<feature type="compositionally biased region" description="Basic and acidic residues" evidence="4">
    <location>
        <begin position="1"/>
        <end position="13"/>
    </location>
</feature>
<evidence type="ECO:0000256" key="3">
    <source>
        <dbReference type="ARBA" id="ARBA00022840"/>
    </source>
</evidence>
<dbReference type="PANTHER" id="PTHR30258">
    <property type="entry name" value="TYPE II SECRETION SYSTEM PROTEIN GSPE-RELATED"/>
    <property type="match status" value="1"/>
</dbReference>
<dbReference type="InterPro" id="IPR007831">
    <property type="entry name" value="T2SS_GspE_N"/>
</dbReference>
<evidence type="ECO:0000256" key="1">
    <source>
        <dbReference type="ARBA" id="ARBA00006611"/>
    </source>
</evidence>
<name>A0A330L5C2_9BACT</name>
<evidence type="ECO:0000256" key="2">
    <source>
        <dbReference type="ARBA" id="ARBA00022741"/>
    </source>
</evidence>
<keyword evidence="2" id="KW-0547">Nucleotide-binding</keyword>
<feature type="region of interest" description="Disordered" evidence="4">
    <location>
        <begin position="1"/>
        <end position="37"/>
    </location>
</feature>
<dbReference type="InterPro" id="IPR027417">
    <property type="entry name" value="P-loop_NTPase"/>
</dbReference>